<dbReference type="RefSeq" id="WP_011839619.1">
    <property type="nucleotide sequence ID" value="NC_009033.1"/>
</dbReference>
<dbReference type="STRING" id="399550.Smar_1334"/>
<keyword evidence="2 5" id="KW-0812">Transmembrane</keyword>
<evidence type="ECO:0000313" key="7">
    <source>
        <dbReference type="EMBL" id="ABN70425.1"/>
    </source>
</evidence>
<evidence type="ECO:0000256" key="3">
    <source>
        <dbReference type="ARBA" id="ARBA00022989"/>
    </source>
</evidence>
<feature type="domain" description="ABC transmembrane type-1" evidence="6">
    <location>
        <begin position="378"/>
        <end position="569"/>
    </location>
</feature>
<evidence type="ECO:0000313" key="8">
    <source>
        <dbReference type="Proteomes" id="UP000000254"/>
    </source>
</evidence>
<keyword evidence="4 5" id="KW-0472">Membrane</keyword>
<dbReference type="OrthoDB" id="312811at2157"/>
<proteinExistence type="inferred from homology"/>
<dbReference type="eggNOG" id="arCOG00749">
    <property type="taxonomic scope" value="Archaea"/>
</dbReference>
<dbReference type="InterPro" id="IPR025966">
    <property type="entry name" value="OppC_N"/>
</dbReference>
<dbReference type="GeneID" id="4907341"/>
<organism evidence="7 8">
    <name type="scientific">Staphylothermus marinus (strain ATCC 43588 / DSM 3639 / JCM 9404 / F1)</name>
    <dbReference type="NCBI Taxonomy" id="399550"/>
    <lineage>
        <taxon>Archaea</taxon>
        <taxon>Thermoproteota</taxon>
        <taxon>Thermoprotei</taxon>
        <taxon>Desulfurococcales</taxon>
        <taxon>Desulfurococcaceae</taxon>
        <taxon>Staphylothermus</taxon>
    </lineage>
</organism>
<feature type="transmembrane region" description="Helical" evidence="5">
    <location>
        <begin position="547"/>
        <end position="572"/>
    </location>
</feature>
<keyword evidence="5" id="KW-0813">Transport</keyword>
<feature type="transmembrane region" description="Helical" evidence="5">
    <location>
        <begin position="495"/>
        <end position="520"/>
    </location>
</feature>
<dbReference type="AlphaFoldDB" id="A3DP65"/>
<dbReference type="EMBL" id="CP000575">
    <property type="protein sequence ID" value="ABN70425.1"/>
    <property type="molecule type" value="Genomic_DNA"/>
</dbReference>
<evidence type="ECO:0000256" key="5">
    <source>
        <dbReference type="RuleBase" id="RU363032"/>
    </source>
</evidence>
<dbReference type="Proteomes" id="UP000000254">
    <property type="component" value="Chromosome"/>
</dbReference>
<dbReference type="GO" id="GO:0055085">
    <property type="term" value="P:transmembrane transport"/>
    <property type="evidence" value="ECO:0007669"/>
    <property type="project" value="InterPro"/>
</dbReference>
<reference evidence="7 8" key="2">
    <citation type="journal article" date="2009" name="Stand. Genomic Sci.">
        <title>Complete genome sequence of Staphylothermus marinus Stetter and Fiala 1986 type strain F1.</title>
        <authorList>
            <person name="Anderson I.J."/>
            <person name="Sun H."/>
            <person name="Lapidus A."/>
            <person name="Copeland A."/>
            <person name="Glavina Del Rio T."/>
            <person name="Tice H."/>
            <person name="Dalin E."/>
            <person name="Lucas S."/>
            <person name="Barry K."/>
            <person name="Land M."/>
            <person name="Richardson P."/>
            <person name="Huber H."/>
            <person name="Kyrpides N.C."/>
        </authorList>
    </citation>
    <scope>NUCLEOTIDE SEQUENCE [LARGE SCALE GENOMIC DNA]</scope>
    <source>
        <strain evidence="8">ATCC 43588 / DSM 3639 / JCM 9404 / F1</strain>
    </source>
</reference>
<evidence type="ECO:0000256" key="2">
    <source>
        <dbReference type="ARBA" id="ARBA00022692"/>
    </source>
</evidence>
<dbReference type="PANTHER" id="PTHR43839:SF1">
    <property type="entry name" value="OPPC IN A BINDING PROTEIN-DEPENDENT TRANSPORT SYSTEM"/>
    <property type="match status" value="1"/>
</dbReference>
<comment type="similarity">
    <text evidence="5">Belongs to the binding-protein-dependent transport system permease family.</text>
</comment>
<name>A3DP65_STAMF</name>
<gene>
    <name evidence="7" type="ordered locus">Smar_1334</name>
</gene>
<dbReference type="HOGENOM" id="CLU_028518_10_0_2"/>
<evidence type="ECO:0000256" key="4">
    <source>
        <dbReference type="ARBA" id="ARBA00023136"/>
    </source>
</evidence>
<sequence length="583" mass="65908">MPLSESIREFWFEIRRQKIGIAGLILLFILVGLVVFFPVIANPADVDHWYDNEYWQDRMLPKLAPPTWANALDPNPYPVTHDIPDNNIKITIKKYNLMTFDGYVKYMNETGKTQQIIKQFREKYHVNLTWSQLQQILQLLWKKSVQQGQVGEVIYANLTYIFDLNSGKPPKDIAFRLRLNFGNILYNDLKQGVGVYIKRPDNITISLIPGYSYPSNPYDINQYAELGKREILDLLKIPYTYVKVENETRLFIKNDTDWFFILTEYASAARNYQQGLGLIQVLKPITDKAGVELVPGQLIDFMKITFSKATPEIISGQPGVLKGTYKAEFLFLLRIKPNDVGKVNVSITPVKARIMGAYGLLGTDNRGRDLWSAITYGVRWALLIGLLTAFGAVMIGVIYGMTSGYSGGYTDVAMQRIAQVVYSLPVLPLLILLSYFVSRSIWILIALLIAFGWVGLQFTVRSMVLQIREEPYIEAARALGASNLRILFKYVFPQLLPYAFASMALSVPGAILTEAGLSFLGLGDPDIVTWGKILYEANRGGAVLANAWWWVLPPGLMIAITALTFVMIGMALERIVEPRLRTR</sequence>
<feature type="transmembrane region" description="Helical" evidence="5">
    <location>
        <begin position="21"/>
        <end position="41"/>
    </location>
</feature>
<dbReference type="Pfam" id="PF12911">
    <property type="entry name" value="OppC_N"/>
    <property type="match status" value="1"/>
</dbReference>
<comment type="subcellular location">
    <subcellularLocation>
        <location evidence="5">Cell membrane</location>
        <topology evidence="5">Multi-pass membrane protein</topology>
    </subcellularLocation>
    <subcellularLocation>
        <location evidence="1">Membrane</location>
        <topology evidence="1">Multi-pass membrane protein</topology>
    </subcellularLocation>
</comment>
<dbReference type="SUPFAM" id="SSF161098">
    <property type="entry name" value="MetI-like"/>
    <property type="match status" value="1"/>
</dbReference>
<evidence type="ECO:0000256" key="1">
    <source>
        <dbReference type="ARBA" id="ARBA00004141"/>
    </source>
</evidence>
<dbReference type="Pfam" id="PF00528">
    <property type="entry name" value="BPD_transp_1"/>
    <property type="match status" value="1"/>
</dbReference>
<keyword evidence="8" id="KW-1185">Reference proteome</keyword>
<dbReference type="CDD" id="cd06261">
    <property type="entry name" value="TM_PBP2"/>
    <property type="match status" value="1"/>
</dbReference>
<protein>
    <submittedName>
        <fullName evidence="7">Binding-protein-dependent transport systems inner membrane component</fullName>
    </submittedName>
</protein>
<accession>A3DP65</accession>
<feature type="transmembrane region" description="Helical" evidence="5">
    <location>
        <begin position="441"/>
        <end position="460"/>
    </location>
</feature>
<feature type="transmembrane region" description="Helical" evidence="5">
    <location>
        <begin position="417"/>
        <end position="435"/>
    </location>
</feature>
<dbReference type="GO" id="GO:0005886">
    <property type="term" value="C:plasma membrane"/>
    <property type="evidence" value="ECO:0007669"/>
    <property type="project" value="UniProtKB-SubCell"/>
</dbReference>
<keyword evidence="3 5" id="KW-1133">Transmembrane helix</keyword>
<feature type="transmembrane region" description="Helical" evidence="5">
    <location>
        <begin position="380"/>
        <end position="405"/>
    </location>
</feature>
<dbReference type="Gene3D" id="1.10.3720.10">
    <property type="entry name" value="MetI-like"/>
    <property type="match status" value="1"/>
</dbReference>
<reference evidence="8" key="1">
    <citation type="journal article" date="2009" name="BMC Genomics">
        <title>The complete genome sequence of Staphylothermus marinus reveals differences in sulfur metabolism among heterotrophic Crenarchaeota.</title>
        <authorList>
            <person name="Anderson I.J."/>
            <person name="Dharmarajan L."/>
            <person name="Rodriguez J."/>
            <person name="Hooper S."/>
            <person name="Porat I."/>
            <person name="Ulrich L.E."/>
            <person name="Elkins J.G."/>
            <person name="Mavromatis K."/>
            <person name="Sun H."/>
            <person name="Land M."/>
            <person name="Lapidus A."/>
            <person name="Lucas S."/>
            <person name="Barry K."/>
            <person name="Huber H."/>
            <person name="Zhulin I.B."/>
            <person name="Whitman W.B."/>
            <person name="Mukhopadhyay B."/>
            <person name="Woese C."/>
            <person name="Bristow J."/>
            <person name="Kyrpides N."/>
        </authorList>
    </citation>
    <scope>NUCLEOTIDE SEQUENCE [LARGE SCALE GENOMIC DNA]</scope>
    <source>
        <strain evidence="8">ATCC 43588 / DSM 3639 / JCM 9404 / F1</strain>
    </source>
</reference>
<dbReference type="InterPro" id="IPR000515">
    <property type="entry name" value="MetI-like"/>
</dbReference>
<dbReference type="PROSITE" id="PS50928">
    <property type="entry name" value="ABC_TM1"/>
    <property type="match status" value="1"/>
</dbReference>
<dbReference type="KEGG" id="smr:Smar_1334"/>
<dbReference type="PANTHER" id="PTHR43839">
    <property type="entry name" value="OPPC IN A BINDING PROTEIN-DEPENDENT TRANSPORT SYSTEM"/>
    <property type="match status" value="1"/>
</dbReference>
<dbReference type="InterPro" id="IPR035906">
    <property type="entry name" value="MetI-like_sf"/>
</dbReference>
<evidence type="ECO:0000259" key="6">
    <source>
        <dbReference type="PROSITE" id="PS50928"/>
    </source>
</evidence>